<name>A0A820GF69_9BILA</name>
<feature type="non-terminal residue" evidence="1">
    <location>
        <position position="1"/>
    </location>
</feature>
<sequence length="66" mass="7220">SYYEIAAAKQLFKIPVNRIQSRSSTTENCTASSTNEIICEKSSRTFGKVAVIKSSGFESLINEADV</sequence>
<dbReference type="AlphaFoldDB" id="A0A820GF69"/>
<dbReference type="Proteomes" id="UP000663881">
    <property type="component" value="Unassembled WGS sequence"/>
</dbReference>
<comment type="caution">
    <text evidence="1">The sequence shown here is derived from an EMBL/GenBank/DDBJ whole genome shotgun (WGS) entry which is preliminary data.</text>
</comment>
<gene>
    <name evidence="1" type="ORF">OKA104_LOCUS45058</name>
</gene>
<proteinExistence type="predicted"/>
<feature type="non-terminal residue" evidence="1">
    <location>
        <position position="66"/>
    </location>
</feature>
<protein>
    <submittedName>
        <fullName evidence="1">Uncharacterized protein</fullName>
    </submittedName>
</protein>
<organism evidence="1 2">
    <name type="scientific">Adineta steineri</name>
    <dbReference type="NCBI Taxonomy" id="433720"/>
    <lineage>
        <taxon>Eukaryota</taxon>
        <taxon>Metazoa</taxon>
        <taxon>Spiralia</taxon>
        <taxon>Gnathifera</taxon>
        <taxon>Rotifera</taxon>
        <taxon>Eurotatoria</taxon>
        <taxon>Bdelloidea</taxon>
        <taxon>Adinetida</taxon>
        <taxon>Adinetidae</taxon>
        <taxon>Adineta</taxon>
    </lineage>
</organism>
<reference evidence="1" key="1">
    <citation type="submission" date="2021-02" db="EMBL/GenBank/DDBJ databases">
        <authorList>
            <person name="Nowell W R."/>
        </authorList>
    </citation>
    <scope>NUCLEOTIDE SEQUENCE</scope>
</reference>
<evidence type="ECO:0000313" key="2">
    <source>
        <dbReference type="Proteomes" id="UP000663881"/>
    </source>
</evidence>
<evidence type="ECO:0000313" key="1">
    <source>
        <dbReference type="EMBL" id="CAF4278557.1"/>
    </source>
</evidence>
<dbReference type="EMBL" id="CAJOAY010014451">
    <property type="protein sequence ID" value="CAF4278557.1"/>
    <property type="molecule type" value="Genomic_DNA"/>
</dbReference>
<accession>A0A820GF69</accession>